<dbReference type="Gene3D" id="3.30.1360.40">
    <property type="match status" value="1"/>
</dbReference>
<feature type="domain" description="Carboxyltransferase" evidence="4">
    <location>
        <begin position="1"/>
        <end position="220"/>
    </location>
</feature>
<reference evidence="5 6" key="1">
    <citation type="submission" date="2022-01" db="EMBL/GenBank/DDBJ databases">
        <authorList>
            <person name="Riesco R."/>
            <person name="Trujillo M.E."/>
        </authorList>
    </citation>
    <scope>NUCLEOTIDE SEQUENCE [LARGE SCALE GENOMIC DNA]</scope>
    <source>
        <strain evidence="5 6">NIE79</strain>
    </source>
</reference>
<dbReference type="EMBL" id="JAKKFD010000008">
    <property type="protein sequence ID" value="MCG5442234.1"/>
    <property type="molecule type" value="Genomic_DNA"/>
</dbReference>
<dbReference type="GO" id="GO:0016787">
    <property type="term" value="F:hydrolase activity"/>
    <property type="evidence" value="ECO:0007669"/>
    <property type="project" value="UniProtKB-KW"/>
</dbReference>
<dbReference type="Proteomes" id="UP001201629">
    <property type="component" value="Unassembled WGS sequence"/>
</dbReference>
<gene>
    <name evidence="5" type="ORF">NIE79_006377</name>
</gene>
<dbReference type="Pfam" id="PF02682">
    <property type="entry name" value="CT_C_D"/>
    <property type="match status" value="1"/>
</dbReference>
<keyword evidence="6" id="KW-1185">Reference proteome</keyword>
<name>A0ABS9MWZ5_9ACTN</name>
<dbReference type="SMART" id="SM00796">
    <property type="entry name" value="AHS1"/>
    <property type="match status" value="1"/>
</dbReference>
<evidence type="ECO:0000313" key="6">
    <source>
        <dbReference type="Proteomes" id="UP001201629"/>
    </source>
</evidence>
<evidence type="ECO:0000256" key="2">
    <source>
        <dbReference type="ARBA" id="ARBA00022801"/>
    </source>
</evidence>
<evidence type="ECO:0000256" key="1">
    <source>
        <dbReference type="ARBA" id="ARBA00022741"/>
    </source>
</evidence>
<keyword evidence="1" id="KW-0547">Nucleotide-binding</keyword>
<dbReference type="RefSeq" id="WP_238677580.1">
    <property type="nucleotide sequence ID" value="NZ_JAKKFD010000008.1"/>
</dbReference>
<accession>A0ABS9MWZ5</accession>
<evidence type="ECO:0000259" key="4">
    <source>
        <dbReference type="SMART" id="SM00796"/>
    </source>
</evidence>
<sequence>MRIRQVGAHALLLDCTAPADTPEAVADTREAAFVEAWRAELWRRRERGDLIAVEIVPAARTVLLDGLPDPTTTAGQLTRWASAVTAATTSPDQADPQATARGRADAADVVVPVTFDGPDLPAVAEHWGVDVPAVRHRLTSTRFRVAFCGFAPGFPYLTGLPAELALPRLATPRPRVPAGSVALAGPYAGIYPGASPGGWQLVGRTDLVLFDVAADPPARLGPGTTVRMAAA</sequence>
<dbReference type="InterPro" id="IPR003833">
    <property type="entry name" value="CT_C_D"/>
</dbReference>
<proteinExistence type="predicted"/>
<dbReference type="InterPro" id="IPR029000">
    <property type="entry name" value="Cyclophilin-like_dom_sf"/>
</dbReference>
<comment type="caution">
    <text evidence="5">The sequence shown here is derived from an EMBL/GenBank/DDBJ whole genome shotgun (WGS) entry which is preliminary data.</text>
</comment>
<dbReference type="PANTHER" id="PTHR34698">
    <property type="entry name" value="5-OXOPROLINASE SUBUNIT B"/>
    <property type="match status" value="1"/>
</dbReference>
<evidence type="ECO:0000256" key="3">
    <source>
        <dbReference type="ARBA" id="ARBA00022840"/>
    </source>
</evidence>
<keyword evidence="3" id="KW-0067">ATP-binding</keyword>
<keyword evidence="2 5" id="KW-0378">Hydrolase</keyword>
<dbReference type="SUPFAM" id="SSF50891">
    <property type="entry name" value="Cyclophilin-like"/>
    <property type="match status" value="1"/>
</dbReference>
<organism evidence="5 6">
    <name type="scientific">Micromonospora trifolii</name>
    <dbReference type="NCBI Taxonomy" id="2911208"/>
    <lineage>
        <taxon>Bacteria</taxon>
        <taxon>Bacillati</taxon>
        <taxon>Actinomycetota</taxon>
        <taxon>Actinomycetes</taxon>
        <taxon>Micromonosporales</taxon>
        <taxon>Micromonosporaceae</taxon>
        <taxon>Micromonospora</taxon>
    </lineage>
</organism>
<dbReference type="Gene3D" id="2.40.100.10">
    <property type="entry name" value="Cyclophilin-like"/>
    <property type="match status" value="1"/>
</dbReference>
<dbReference type="PANTHER" id="PTHR34698:SF2">
    <property type="entry name" value="5-OXOPROLINASE SUBUNIT B"/>
    <property type="match status" value="1"/>
</dbReference>
<evidence type="ECO:0000313" key="5">
    <source>
        <dbReference type="EMBL" id="MCG5442234.1"/>
    </source>
</evidence>
<dbReference type="InterPro" id="IPR010016">
    <property type="entry name" value="PxpB"/>
</dbReference>
<protein>
    <submittedName>
        <fullName evidence="5">Allophanate hydrolase subunit 1</fullName>
    </submittedName>
</protein>